<dbReference type="PANTHER" id="PTHR43818">
    <property type="entry name" value="BCDNA.GH03377"/>
    <property type="match status" value="1"/>
</dbReference>
<dbReference type="InterPro" id="IPR006311">
    <property type="entry name" value="TAT_signal"/>
</dbReference>
<accession>A0AAW6U5V7</accession>
<reference evidence="3" key="1">
    <citation type="submission" date="2023-05" db="EMBL/GenBank/DDBJ databases">
        <title>Anaerotaeda fermentans gen. nov., sp. nov., a novel anaerobic planctomycete of the new family within the order Sedimentisphaerales isolated from Taman Peninsula, Russia.</title>
        <authorList>
            <person name="Khomyakova M.A."/>
            <person name="Merkel A.Y."/>
            <person name="Slobodkin A.I."/>
        </authorList>
    </citation>
    <scope>NUCLEOTIDE SEQUENCE</scope>
    <source>
        <strain evidence="3">M17dextr</strain>
    </source>
</reference>
<protein>
    <submittedName>
        <fullName evidence="3">Gfo/Idh/MocA family oxidoreductase</fullName>
    </submittedName>
</protein>
<dbReference type="Proteomes" id="UP001431776">
    <property type="component" value="Unassembled WGS sequence"/>
</dbReference>
<dbReference type="EMBL" id="JASCXX010000027">
    <property type="protein sequence ID" value="MDI6451029.1"/>
    <property type="molecule type" value="Genomic_DNA"/>
</dbReference>
<dbReference type="PANTHER" id="PTHR43818:SF5">
    <property type="entry name" value="OXIDOREDUCTASE FAMILY PROTEIN"/>
    <property type="match status" value="1"/>
</dbReference>
<keyword evidence="4" id="KW-1185">Reference proteome</keyword>
<dbReference type="Gene3D" id="3.30.360.10">
    <property type="entry name" value="Dihydrodipicolinate Reductase, domain 2"/>
    <property type="match status" value="1"/>
</dbReference>
<evidence type="ECO:0000313" key="3">
    <source>
        <dbReference type="EMBL" id="MDI6451029.1"/>
    </source>
</evidence>
<dbReference type="GO" id="GO:0000166">
    <property type="term" value="F:nucleotide binding"/>
    <property type="evidence" value="ECO:0007669"/>
    <property type="project" value="InterPro"/>
</dbReference>
<sequence>MLQTVNGSKAGLRRRDFIAGAGAAAFSFLLVGPSAVRGTAVNSRIRAGIVGVGQRGTMIAGMLAAHGGYELAAVADYFEPVARAAGERFGVPEARRFSGLSASEKLVASGVDAVFLETPPYCFPEHVEAAVKAGHHVYIAKPLGCDVPGCLKISEMAKRATASKQVFLVDFQTRTDPFFIEGVQRVRDGAIGPIAMLSSEYNDESFSDPPRTATIESRLQQLIWVNDEALGGSYLVNAGIHAIDVALWIAGQMPVSAMGASRIGRADPHGDSHDVYSITYEFADGLILNHRGEHLKNRFEFRSDCFAQGRDGYLETGYTTRVRILGNRAGWRGGDVVELYPNGAIRNIDAFHKCVTDGVCDNPTVEPSVNATLATILGREAARRRTKLTLDELIRENRRLEVDLTGLKA</sequence>
<dbReference type="Pfam" id="PF22725">
    <property type="entry name" value="GFO_IDH_MocA_C3"/>
    <property type="match status" value="1"/>
</dbReference>
<dbReference type="RefSeq" id="WP_349246437.1">
    <property type="nucleotide sequence ID" value="NZ_JASCXX010000027.1"/>
</dbReference>
<dbReference type="Pfam" id="PF01408">
    <property type="entry name" value="GFO_IDH_MocA"/>
    <property type="match status" value="1"/>
</dbReference>
<proteinExistence type="predicted"/>
<dbReference type="Gene3D" id="3.40.50.720">
    <property type="entry name" value="NAD(P)-binding Rossmann-like Domain"/>
    <property type="match status" value="1"/>
</dbReference>
<gene>
    <name evidence="3" type="ORF">QJ522_18355</name>
</gene>
<feature type="domain" description="GFO/IDH/MocA-like oxidoreductase" evidence="2">
    <location>
        <begin position="184"/>
        <end position="289"/>
    </location>
</feature>
<dbReference type="InterPro" id="IPR055170">
    <property type="entry name" value="GFO_IDH_MocA-like_dom"/>
</dbReference>
<dbReference type="AlphaFoldDB" id="A0AAW6U5V7"/>
<evidence type="ECO:0000313" key="4">
    <source>
        <dbReference type="Proteomes" id="UP001431776"/>
    </source>
</evidence>
<dbReference type="SUPFAM" id="SSF51735">
    <property type="entry name" value="NAD(P)-binding Rossmann-fold domains"/>
    <property type="match status" value="1"/>
</dbReference>
<evidence type="ECO:0000259" key="1">
    <source>
        <dbReference type="Pfam" id="PF01408"/>
    </source>
</evidence>
<dbReference type="InterPro" id="IPR050463">
    <property type="entry name" value="Gfo/Idh/MocA_oxidrdct_glycsds"/>
</dbReference>
<dbReference type="InterPro" id="IPR000683">
    <property type="entry name" value="Gfo/Idh/MocA-like_OxRdtase_N"/>
</dbReference>
<dbReference type="InterPro" id="IPR036291">
    <property type="entry name" value="NAD(P)-bd_dom_sf"/>
</dbReference>
<dbReference type="PROSITE" id="PS51318">
    <property type="entry name" value="TAT"/>
    <property type="match status" value="1"/>
</dbReference>
<name>A0AAW6U5V7_9BACT</name>
<evidence type="ECO:0000259" key="2">
    <source>
        <dbReference type="Pfam" id="PF22725"/>
    </source>
</evidence>
<feature type="domain" description="Gfo/Idh/MocA-like oxidoreductase N-terminal" evidence="1">
    <location>
        <begin position="45"/>
        <end position="161"/>
    </location>
</feature>
<dbReference type="SUPFAM" id="SSF55347">
    <property type="entry name" value="Glyceraldehyde-3-phosphate dehydrogenase-like, C-terminal domain"/>
    <property type="match status" value="1"/>
</dbReference>
<organism evidence="3 4">
    <name type="scientific">Anaerobaca lacustris</name>
    <dbReference type="NCBI Taxonomy" id="3044600"/>
    <lineage>
        <taxon>Bacteria</taxon>
        <taxon>Pseudomonadati</taxon>
        <taxon>Planctomycetota</taxon>
        <taxon>Phycisphaerae</taxon>
        <taxon>Sedimentisphaerales</taxon>
        <taxon>Anaerobacaceae</taxon>
        <taxon>Anaerobaca</taxon>
    </lineage>
</organism>
<comment type="caution">
    <text evidence="3">The sequence shown here is derived from an EMBL/GenBank/DDBJ whole genome shotgun (WGS) entry which is preliminary data.</text>
</comment>